<name>A0A7J0G390_9ERIC</name>
<dbReference type="AlphaFoldDB" id="A0A7J0G390"/>
<evidence type="ECO:0000313" key="3">
    <source>
        <dbReference type="Proteomes" id="UP000585474"/>
    </source>
</evidence>
<evidence type="ECO:0000259" key="1">
    <source>
        <dbReference type="Pfam" id="PF07734"/>
    </source>
</evidence>
<dbReference type="InterPro" id="IPR006527">
    <property type="entry name" value="F-box-assoc_dom_typ1"/>
</dbReference>
<comment type="caution">
    <text evidence="2">The sequence shown here is derived from an EMBL/GenBank/DDBJ whole genome shotgun (WGS) entry which is preliminary data.</text>
</comment>
<proteinExistence type="predicted"/>
<gene>
    <name evidence="2" type="ORF">Acr_17g0008260</name>
</gene>
<accession>A0A7J0G390</accession>
<dbReference type="OrthoDB" id="1894463at2759"/>
<protein>
    <recommendedName>
        <fullName evidence="1">F-box associated beta-propeller type 1 domain-containing protein</fullName>
    </recommendedName>
</protein>
<dbReference type="PANTHER" id="PTHR31672">
    <property type="entry name" value="BNACNNG10540D PROTEIN"/>
    <property type="match status" value="1"/>
</dbReference>
<dbReference type="Proteomes" id="UP000585474">
    <property type="component" value="Unassembled WGS sequence"/>
</dbReference>
<feature type="domain" description="F-box associated beta-propeller type 1" evidence="1">
    <location>
        <begin position="11"/>
        <end position="158"/>
    </location>
</feature>
<dbReference type="NCBIfam" id="TIGR01640">
    <property type="entry name" value="F_box_assoc_1"/>
    <property type="match status" value="1"/>
</dbReference>
<dbReference type="PANTHER" id="PTHR31672:SF13">
    <property type="entry name" value="F-BOX PROTEIN CPR30-LIKE"/>
    <property type="match status" value="1"/>
</dbReference>
<reference evidence="2 3" key="1">
    <citation type="submission" date="2019-07" db="EMBL/GenBank/DDBJ databases">
        <title>De Novo Assembly of kiwifruit Actinidia rufa.</title>
        <authorList>
            <person name="Sugita-Konishi S."/>
            <person name="Sato K."/>
            <person name="Mori E."/>
            <person name="Abe Y."/>
            <person name="Kisaki G."/>
            <person name="Hamano K."/>
            <person name="Suezawa K."/>
            <person name="Otani M."/>
            <person name="Fukuda T."/>
            <person name="Manabe T."/>
            <person name="Gomi K."/>
            <person name="Tabuchi M."/>
            <person name="Akimitsu K."/>
            <person name="Kataoka I."/>
        </authorList>
    </citation>
    <scope>NUCLEOTIDE SEQUENCE [LARGE SCALE GENOMIC DNA]</scope>
    <source>
        <strain evidence="3">cv. Fuchu</strain>
    </source>
</reference>
<organism evidence="2 3">
    <name type="scientific">Actinidia rufa</name>
    <dbReference type="NCBI Taxonomy" id="165716"/>
    <lineage>
        <taxon>Eukaryota</taxon>
        <taxon>Viridiplantae</taxon>
        <taxon>Streptophyta</taxon>
        <taxon>Embryophyta</taxon>
        <taxon>Tracheophyta</taxon>
        <taxon>Spermatophyta</taxon>
        <taxon>Magnoliopsida</taxon>
        <taxon>eudicotyledons</taxon>
        <taxon>Gunneridae</taxon>
        <taxon>Pentapetalae</taxon>
        <taxon>asterids</taxon>
        <taxon>Ericales</taxon>
        <taxon>Actinidiaceae</taxon>
        <taxon>Actinidia</taxon>
    </lineage>
</organism>
<dbReference type="Pfam" id="PF07734">
    <property type="entry name" value="FBA_1"/>
    <property type="match status" value="1"/>
</dbReference>
<evidence type="ECO:0000313" key="2">
    <source>
        <dbReference type="EMBL" id="GFZ05254.1"/>
    </source>
</evidence>
<keyword evidence="3" id="KW-1185">Reference proteome</keyword>
<dbReference type="EMBL" id="BJWL01000017">
    <property type="protein sequence ID" value="GFZ05254.1"/>
    <property type="molecule type" value="Genomic_DNA"/>
</dbReference>
<sequence>MTAIIIRRPSTQNHTGSEVYVCSLGNTNWRSVGKVPYWLESRASEALVNGRLHWLTRSPLGQGIRMDRIRNIISFDPEDEQFREVPKPDCGALNRINYHLAALGGCLSLVVLYQREQFEIWVMGEYNVKQSWVKKFVIQDQSPQFMKSQRLPSYGIWKNVLSLKNARVLCLLENGNVLIEYKGGVLVSHDPENGAVRKLMFEGMPDLLQSVVHVGSLKLAR</sequence>
<dbReference type="InterPro" id="IPR050796">
    <property type="entry name" value="SCF_F-box_component"/>
</dbReference>
<dbReference type="InterPro" id="IPR017451">
    <property type="entry name" value="F-box-assoc_interact_dom"/>
</dbReference>